<dbReference type="InterPro" id="IPR031959">
    <property type="entry name" value="DUF4779"/>
</dbReference>
<feature type="compositionally biased region" description="Basic and acidic residues" evidence="1">
    <location>
        <begin position="808"/>
        <end position="845"/>
    </location>
</feature>
<evidence type="ECO:0000256" key="1">
    <source>
        <dbReference type="SAM" id="MobiDB-lite"/>
    </source>
</evidence>
<dbReference type="AlphaFoldDB" id="A0AAW2GCM2"/>
<dbReference type="EMBL" id="JADYXP020000004">
    <property type="protein sequence ID" value="KAL0125773.1"/>
    <property type="molecule type" value="Genomic_DNA"/>
</dbReference>
<sequence>MKTYRKLAATVPLLLIHLLTLQIGDAERDRANISIARNDPGIVLEEVIITGSGNNTRVIANAVAEDASQLDDEILSLLSKRETRRGERTDLDQDAVQSHTTVNANEEDDLEIMSRVIAKYEPQRLTSRKTKRKIVDSSNGTRGIHGKVVEPITDLERAYAEVLQNISRRTPELSANNAELKSYLSQTAKQLKQAHVPKVITRPVTNEGAEKSRSDSSLTFSALNKKSKGLPKKYLHLNRTASGFSSAEDSESGEKLFGGKASSTPAYKAFNGKAKSRNASGSTSNIYSGPAKKSNSRRKLNIQESIRDIDRFIAQLNNSNIIKGNNLKSLNVSNDAARLLPRYNVPRPFSVLQSPNTFVTSTDTSYRKPSSTPTGFNHQHQIARSSANVLPLVLPTDLFSLPPTRRYVPIKRVNHLEENSTTVVSTEASPTSPIGERTTLANYDALYTAIIGTTRSPLAAVNSQQNHGSSDYYTITDNPTERSVTRTNFAATYPPDQTSASYTAERQKDSPEIDDDVSSRITGYNDDERLNLNENPGVAHYNKFANLYSINMHNVFNTPKAIAQEFKQPVQPSQQQVSTLSYATLKPLAPTLLKVRPIISAQSTPYYDSRLVVSQDGQYSANGNKNDEINEQSRGEDKIGKDDNDNNGNYETQVDREAYKIYETPNKQREKKNREEKKEDRYPQQSRNYGFESKDKRYKYDKSGNSSSKNNARLEKSEDVRHENNDDEEEAEESEESEHVGIEKSKDEDSKIPRHQYNKYEYDTDDDNSDEKQYESPRYNHEKYNKPKDRRDKHDYEDNNEYQFNKPKYFESVHNDEDHENRSDKKKLINDKRYKKDQRDRKYKESEEESVAEDKPIFKDLGVYTSEERDDEQSSREEHATEKHEPNPTHTSEKYHPRPENDRYDYPRQDSENRDNDKESELDHVHGETQEHEHKHEEHHGKKGGDHHFEKGGGAEHEEEHHGHEGEKGKKGYKVWHEHEKAEKGHHDKEQASKHYDEKGGEEKKHDEEGGYHEEHNHGEGGKKTSEFAEKGKHKKGHTTHGEHSVHKKDEYEKKTEFFDEFHEDGDVEKHGGHHHNHELKKGGHEKKGHHDGADHEEKYGKEEKFEKGGHHDEHKGHKVEEGDDHHYDHDHKYGKKEGHERGKKWSFKKGDGGGDAGGDHKHDR</sequence>
<feature type="compositionally biased region" description="Basic and acidic residues" evidence="1">
    <location>
        <begin position="1040"/>
        <end position="1061"/>
    </location>
</feature>
<feature type="compositionally biased region" description="Basic and acidic residues" evidence="1">
    <location>
        <begin position="625"/>
        <end position="644"/>
    </location>
</feature>
<feature type="compositionally biased region" description="Basic and acidic residues" evidence="1">
    <location>
        <begin position="692"/>
        <end position="702"/>
    </location>
</feature>
<feature type="compositionally biased region" description="Acidic residues" evidence="1">
    <location>
        <begin position="725"/>
        <end position="736"/>
    </location>
</feature>
<dbReference type="Proteomes" id="UP001430953">
    <property type="component" value="Unassembled WGS sequence"/>
</dbReference>
<feature type="compositionally biased region" description="Polar residues" evidence="1">
    <location>
        <begin position="277"/>
        <end position="287"/>
    </location>
</feature>
<name>A0AAW2GCM2_9HYME</name>
<proteinExistence type="predicted"/>
<feature type="compositionally biased region" description="Basic and acidic residues" evidence="1">
    <location>
        <begin position="1149"/>
        <end position="1165"/>
    </location>
</feature>
<feature type="compositionally biased region" description="Basic and acidic residues" evidence="1">
    <location>
        <begin position="1089"/>
        <end position="1141"/>
    </location>
</feature>
<comment type="caution">
    <text evidence="3">The sequence shown here is derived from an EMBL/GenBank/DDBJ whole genome shotgun (WGS) entry which is preliminary data.</text>
</comment>
<keyword evidence="2" id="KW-0732">Signal</keyword>
<feature type="compositionally biased region" description="Basic and acidic residues" evidence="1">
    <location>
        <begin position="712"/>
        <end position="724"/>
    </location>
</feature>
<gene>
    <name evidence="3" type="ORF">PUN28_004673</name>
</gene>
<feature type="compositionally biased region" description="Polar residues" evidence="1">
    <location>
        <begin position="492"/>
        <end position="504"/>
    </location>
</feature>
<feature type="region of interest" description="Disordered" evidence="1">
    <location>
        <begin position="193"/>
        <end position="217"/>
    </location>
</feature>
<feature type="region of interest" description="Disordered" evidence="1">
    <location>
        <begin position="618"/>
        <end position="1165"/>
    </location>
</feature>
<feature type="signal peptide" evidence="2">
    <location>
        <begin position="1"/>
        <end position="26"/>
    </location>
</feature>
<feature type="region of interest" description="Disordered" evidence="1">
    <location>
        <begin position="272"/>
        <end position="298"/>
    </location>
</feature>
<keyword evidence="4" id="KW-1185">Reference proteome</keyword>
<feature type="chain" id="PRO_5043419035" evidence="2">
    <location>
        <begin position="27"/>
        <end position="1165"/>
    </location>
</feature>
<evidence type="ECO:0000313" key="4">
    <source>
        <dbReference type="Proteomes" id="UP001430953"/>
    </source>
</evidence>
<accession>A0AAW2GCM2</accession>
<reference evidence="3 4" key="1">
    <citation type="submission" date="2023-03" db="EMBL/GenBank/DDBJ databases">
        <title>High recombination rates correlate with genetic variation in Cardiocondyla obscurior ants.</title>
        <authorList>
            <person name="Errbii M."/>
        </authorList>
    </citation>
    <scope>NUCLEOTIDE SEQUENCE [LARGE SCALE GENOMIC DNA]</scope>
    <source>
        <strain evidence="3">Alpha-2009</strain>
        <tissue evidence="3">Whole body</tissue>
    </source>
</reference>
<protein>
    <submittedName>
        <fullName evidence="3">Uncharacterized protein</fullName>
    </submittedName>
</protein>
<dbReference type="Pfam" id="PF16009">
    <property type="entry name" value="DUF4779"/>
    <property type="match status" value="1"/>
</dbReference>
<feature type="region of interest" description="Disordered" evidence="1">
    <location>
        <begin position="492"/>
        <end position="522"/>
    </location>
</feature>
<feature type="compositionally biased region" description="Basic and acidic residues" evidence="1">
    <location>
        <begin position="872"/>
        <end position="1031"/>
    </location>
</feature>
<feature type="compositionally biased region" description="Basic and acidic residues" evidence="1">
    <location>
        <begin position="653"/>
        <end position="682"/>
    </location>
</feature>
<evidence type="ECO:0000256" key="2">
    <source>
        <dbReference type="SAM" id="SignalP"/>
    </source>
</evidence>
<feature type="compositionally biased region" description="Basic and acidic residues" evidence="1">
    <location>
        <begin position="770"/>
        <end position="797"/>
    </location>
</feature>
<feature type="compositionally biased region" description="Basic residues" evidence="1">
    <location>
        <begin position="1072"/>
        <end position="1088"/>
    </location>
</feature>
<evidence type="ECO:0000313" key="3">
    <source>
        <dbReference type="EMBL" id="KAL0125773.1"/>
    </source>
</evidence>
<feature type="compositionally biased region" description="Basic and acidic residues" evidence="1">
    <location>
        <begin position="737"/>
        <end position="762"/>
    </location>
</feature>
<organism evidence="3 4">
    <name type="scientific">Cardiocondyla obscurior</name>
    <dbReference type="NCBI Taxonomy" id="286306"/>
    <lineage>
        <taxon>Eukaryota</taxon>
        <taxon>Metazoa</taxon>
        <taxon>Ecdysozoa</taxon>
        <taxon>Arthropoda</taxon>
        <taxon>Hexapoda</taxon>
        <taxon>Insecta</taxon>
        <taxon>Pterygota</taxon>
        <taxon>Neoptera</taxon>
        <taxon>Endopterygota</taxon>
        <taxon>Hymenoptera</taxon>
        <taxon>Apocrita</taxon>
        <taxon>Aculeata</taxon>
        <taxon>Formicoidea</taxon>
        <taxon>Formicidae</taxon>
        <taxon>Myrmicinae</taxon>
        <taxon>Cardiocondyla</taxon>
    </lineage>
</organism>